<dbReference type="InterPro" id="IPR008984">
    <property type="entry name" value="SMAD_FHA_dom_sf"/>
</dbReference>
<dbReference type="PANTHER" id="PTHR21712:SF29">
    <property type="entry name" value="PRE-RRNA-PROCESSING PROTEIN FHL1"/>
    <property type="match status" value="1"/>
</dbReference>
<gene>
    <name evidence="4" type="ORF">BSTOLATCC_MIC15822</name>
</gene>
<accession>A0AAU9ITF7</accession>
<dbReference type="GO" id="GO:0043565">
    <property type="term" value="F:sequence-specific DNA binding"/>
    <property type="evidence" value="ECO:0007669"/>
    <property type="project" value="TreeGrafter"/>
</dbReference>
<evidence type="ECO:0000313" key="5">
    <source>
        <dbReference type="Proteomes" id="UP001162131"/>
    </source>
</evidence>
<sequence length="133" mass="15018">MGDIEAYAKLEGPEVQAYIQELKVTLGRKQSGKGVLHIGDHKKISKEHAEISWSQEKRKFQIKCLSKNSLRVNKRKVDLESPPVDLENKDAIRIANTCFYFLLPIDSPPQQTPSSETQFHGVTNEPKDITISS</sequence>
<dbReference type="SUPFAM" id="SSF49879">
    <property type="entry name" value="SMAD/FHA domain"/>
    <property type="match status" value="1"/>
</dbReference>
<dbReference type="PANTHER" id="PTHR21712">
    <property type="entry name" value="PRE-RRNA-PROCESSING PROTEIN FHL1"/>
    <property type="match status" value="1"/>
</dbReference>
<dbReference type="InterPro" id="IPR000253">
    <property type="entry name" value="FHA_dom"/>
</dbReference>
<dbReference type="Proteomes" id="UP001162131">
    <property type="component" value="Unassembled WGS sequence"/>
</dbReference>
<proteinExistence type="predicted"/>
<feature type="domain" description="FHA" evidence="3">
    <location>
        <begin position="24"/>
        <end position="77"/>
    </location>
</feature>
<comment type="caution">
    <text evidence="4">The sequence shown here is derived from an EMBL/GenBank/DDBJ whole genome shotgun (WGS) entry which is preliminary data.</text>
</comment>
<dbReference type="GO" id="GO:0060962">
    <property type="term" value="P:regulation of ribosomal protein gene transcription by RNA polymerase II"/>
    <property type="evidence" value="ECO:0007669"/>
    <property type="project" value="InterPro"/>
</dbReference>
<evidence type="ECO:0000313" key="4">
    <source>
        <dbReference type="EMBL" id="CAG9316392.1"/>
    </source>
</evidence>
<dbReference type="Pfam" id="PF00498">
    <property type="entry name" value="FHA"/>
    <property type="match status" value="1"/>
</dbReference>
<name>A0AAU9ITF7_9CILI</name>
<dbReference type="Gene3D" id="2.60.200.20">
    <property type="match status" value="1"/>
</dbReference>
<organism evidence="4 5">
    <name type="scientific">Blepharisma stoltei</name>
    <dbReference type="NCBI Taxonomy" id="1481888"/>
    <lineage>
        <taxon>Eukaryota</taxon>
        <taxon>Sar</taxon>
        <taxon>Alveolata</taxon>
        <taxon>Ciliophora</taxon>
        <taxon>Postciliodesmatophora</taxon>
        <taxon>Heterotrichea</taxon>
        <taxon>Heterotrichida</taxon>
        <taxon>Blepharismidae</taxon>
        <taxon>Blepharisma</taxon>
    </lineage>
</organism>
<evidence type="ECO:0000256" key="2">
    <source>
        <dbReference type="SAM" id="MobiDB-lite"/>
    </source>
</evidence>
<reference evidence="4" key="1">
    <citation type="submission" date="2021-09" db="EMBL/GenBank/DDBJ databases">
        <authorList>
            <consortium name="AG Swart"/>
            <person name="Singh M."/>
            <person name="Singh A."/>
            <person name="Seah K."/>
            <person name="Emmerich C."/>
        </authorList>
    </citation>
    <scope>NUCLEOTIDE SEQUENCE</scope>
    <source>
        <strain evidence="4">ATCC30299</strain>
    </source>
</reference>
<dbReference type="GO" id="GO:0005634">
    <property type="term" value="C:nucleus"/>
    <property type="evidence" value="ECO:0007669"/>
    <property type="project" value="UniProtKB-ARBA"/>
</dbReference>
<keyword evidence="1" id="KW-0539">Nucleus</keyword>
<evidence type="ECO:0000259" key="3">
    <source>
        <dbReference type="PROSITE" id="PS50006"/>
    </source>
</evidence>
<keyword evidence="5" id="KW-1185">Reference proteome</keyword>
<protein>
    <recommendedName>
        <fullName evidence="3">FHA domain-containing protein</fullName>
    </recommendedName>
</protein>
<dbReference type="SMART" id="SM00240">
    <property type="entry name" value="FHA"/>
    <property type="match status" value="1"/>
</dbReference>
<feature type="region of interest" description="Disordered" evidence="2">
    <location>
        <begin position="109"/>
        <end position="133"/>
    </location>
</feature>
<dbReference type="CDD" id="cd22701">
    <property type="entry name" value="FHA_FKH1-like"/>
    <property type="match status" value="1"/>
</dbReference>
<feature type="compositionally biased region" description="Polar residues" evidence="2">
    <location>
        <begin position="112"/>
        <end position="121"/>
    </location>
</feature>
<dbReference type="InterPro" id="IPR045178">
    <property type="entry name" value="Fhl1/FHA1"/>
</dbReference>
<dbReference type="PROSITE" id="PS50006">
    <property type="entry name" value="FHA_DOMAIN"/>
    <property type="match status" value="1"/>
</dbReference>
<dbReference type="AlphaFoldDB" id="A0AAU9ITF7"/>
<dbReference type="EMBL" id="CAJZBQ010000015">
    <property type="protein sequence ID" value="CAG9316392.1"/>
    <property type="molecule type" value="Genomic_DNA"/>
</dbReference>
<evidence type="ECO:0000256" key="1">
    <source>
        <dbReference type="ARBA" id="ARBA00023242"/>
    </source>
</evidence>